<dbReference type="EMBL" id="CP013232">
    <property type="protein sequence ID" value="AMO94844.1"/>
    <property type="molecule type" value="Genomic_DNA"/>
</dbReference>
<evidence type="ECO:0000313" key="2">
    <source>
        <dbReference type="Proteomes" id="UP000072421"/>
    </source>
</evidence>
<reference evidence="1 2" key="1">
    <citation type="submission" date="2015-11" db="EMBL/GenBank/DDBJ databases">
        <title>Exploring the genomic traits of fungus-feeding bacterial genus Collimonas.</title>
        <authorList>
            <person name="Song C."/>
            <person name="Schmidt R."/>
            <person name="de Jager V."/>
            <person name="Krzyzanowska D."/>
            <person name="Jongedijk E."/>
            <person name="Cankar K."/>
            <person name="Beekwilder J."/>
            <person name="van Veen A."/>
            <person name="de Boer W."/>
            <person name="van Veen J.A."/>
            <person name="Garbeva P."/>
        </authorList>
    </citation>
    <scope>NUCLEOTIDE SEQUENCE [LARGE SCALE GENOMIC DNA]</scope>
    <source>
        <strain evidence="1 2">Ter6</strain>
    </source>
</reference>
<sequence>MGEIRVRIFANVQFDLLRTVRAHYFNGGGVKLLADFYRHRIFWWRLPPGRTQRLPKTLGPARGHAIRPAIGGKIL</sequence>
<dbReference type="AlphaFoldDB" id="A0A127PB55"/>
<name>A0A127PB55_9BURK</name>
<proteinExistence type="predicted"/>
<gene>
    <name evidence="1" type="ORF">CFter6_2156</name>
</gene>
<accession>A0A127PB55</accession>
<organism evidence="1">
    <name type="scientific">Collimonas fungivorans</name>
    <dbReference type="NCBI Taxonomy" id="158899"/>
    <lineage>
        <taxon>Bacteria</taxon>
        <taxon>Pseudomonadati</taxon>
        <taxon>Pseudomonadota</taxon>
        <taxon>Betaproteobacteria</taxon>
        <taxon>Burkholderiales</taxon>
        <taxon>Oxalobacteraceae</taxon>
        <taxon>Collimonas</taxon>
    </lineage>
</organism>
<dbReference type="Proteomes" id="UP000072421">
    <property type="component" value="Chromosome"/>
</dbReference>
<evidence type="ECO:0000313" key="1">
    <source>
        <dbReference type="EMBL" id="AMO94844.1"/>
    </source>
</evidence>
<protein>
    <submittedName>
        <fullName evidence="1">Uncharacterized protein</fullName>
    </submittedName>
</protein>